<dbReference type="CDD" id="cd01574">
    <property type="entry name" value="PBP1_LacI"/>
    <property type="match status" value="1"/>
</dbReference>
<name>A0A173YGY9_9ACTN</name>
<keyword evidence="3" id="KW-0804">Transcription</keyword>
<accession>A0A173YGY9</accession>
<keyword evidence="2" id="KW-0238">DNA-binding</keyword>
<feature type="domain" description="HTH lacI-type" evidence="4">
    <location>
        <begin position="9"/>
        <end position="63"/>
    </location>
</feature>
<sequence length="336" mass="36439">MATMDKKNVSMNDVAVAAGVSLKTVSRVINEPNSVRESTRDKVHSAMEALGFRTNFAARSLKLGRYGCIGVVLFHLSGGAVDMIDGIADAAEERGFALTMIKKRAGEKMTLADAARRMSQLPVDGMIFNLRQMVDDFDTFEAPKDLKTVIITPMEHPACSTVSDDQEGGARMACEYFLNRGHKNVYFVSGKKEALSSQCRMKGWRAALEARGIEPPEPLQGDWNADSGYAAGLVLADKPDCTAILAANDCMANGVMMALRDKGLSVPDDVSVIGFDDELYKTIPNSILTSVKFRHRELGVRALNEVVSGLEAPSSRSRTLVSGVLVERSSVKDLRA</sequence>
<dbReference type="Gene3D" id="3.40.50.2300">
    <property type="match status" value="2"/>
</dbReference>
<dbReference type="InterPro" id="IPR028082">
    <property type="entry name" value="Peripla_BP_I"/>
</dbReference>
<dbReference type="EMBL" id="CYYP01000003">
    <property type="protein sequence ID" value="CUN62790.1"/>
    <property type="molecule type" value="Genomic_DNA"/>
</dbReference>
<dbReference type="PANTHER" id="PTHR30146:SF153">
    <property type="entry name" value="LACTOSE OPERON REPRESSOR"/>
    <property type="match status" value="1"/>
</dbReference>
<gene>
    <name evidence="5" type="primary">lacI_3</name>
    <name evidence="5" type="ORF">ERS852381_00459</name>
</gene>
<dbReference type="InterPro" id="IPR000843">
    <property type="entry name" value="HTH_LacI"/>
</dbReference>
<dbReference type="CDD" id="cd01392">
    <property type="entry name" value="HTH_LacI"/>
    <property type="match status" value="1"/>
</dbReference>
<organism evidence="5 6">
    <name type="scientific">Collinsella aerofaciens</name>
    <dbReference type="NCBI Taxonomy" id="74426"/>
    <lineage>
        <taxon>Bacteria</taxon>
        <taxon>Bacillati</taxon>
        <taxon>Actinomycetota</taxon>
        <taxon>Coriobacteriia</taxon>
        <taxon>Coriobacteriales</taxon>
        <taxon>Coriobacteriaceae</taxon>
        <taxon>Collinsella</taxon>
    </lineage>
</organism>
<dbReference type="SUPFAM" id="SSF47413">
    <property type="entry name" value="lambda repressor-like DNA-binding domains"/>
    <property type="match status" value="1"/>
</dbReference>
<dbReference type="SUPFAM" id="SSF53822">
    <property type="entry name" value="Periplasmic binding protein-like I"/>
    <property type="match status" value="1"/>
</dbReference>
<dbReference type="PROSITE" id="PS00356">
    <property type="entry name" value="HTH_LACI_1"/>
    <property type="match status" value="1"/>
</dbReference>
<dbReference type="GO" id="GO:0000976">
    <property type="term" value="F:transcription cis-regulatory region binding"/>
    <property type="evidence" value="ECO:0007669"/>
    <property type="project" value="TreeGrafter"/>
</dbReference>
<dbReference type="Proteomes" id="UP000095468">
    <property type="component" value="Unassembled WGS sequence"/>
</dbReference>
<evidence type="ECO:0000259" key="4">
    <source>
        <dbReference type="PROSITE" id="PS50932"/>
    </source>
</evidence>
<dbReference type="Pfam" id="PF13377">
    <property type="entry name" value="Peripla_BP_3"/>
    <property type="match status" value="1"/>
</dbReference>
<dbReference type="PANTHER" id="PTHR30146">
    <property type="entry name" value="LACI-RELATED TRANSCRIPTIONAL REPRESSOR"/>
    <property type="match status" value="1"/>
</dbReference>
<dbReference type="Pfam" id="PF00356">
    <property type="entry name" value="LacI"/>
    <property type="match status" value="1"/>
</dbReference>
<evidence type="ECO:0000313" key="5">
    <source>
        <dbReference type="EMBL" id="CUN62790.1"/>
    </source>
</evidence>
<protein>
    <submittedName>
        <fullName evidence="5">Lactose operon repressor</fullName>
    </submittedName>
</protein>
<dbReference type="InterPro" id="IPR046335">
    <property type="entry name" value="LacI/GalR-like_sensor"/>
</dbReference>
<keyword evidence="1" id="KW-0805">Transcription regulation</keyword>
<proteinExistence type="predicted"/>
<evidence type="ECO:0000256" key="3">
    <source>
        <dbReference type="ARBA" id="ARBA00023163"/>
    </source>
</evidence>
<dbReference type="SMART" id="SM00354">
    <property type="entry name" value="HTH_LACI"/>
    <property type="match status" value="1"/>
</dbReference>
<dbReference type="PROSITE" id="PS50932">
    <property type="entry name" value="HTH_LACI_2"/>
    <property type="match status" value="1"/>
</dbReference>
<evidence type="ECO:0000256" key="1">
    <source>
        <dbReference type="ARBA" id="ARBA00023015"/>
    </source>
</evidence>
<dbReference type="AlphaFoldDB" id="A0A173YGY9"/>
<evidence type="ECO:0000313" key="6">
    <source>
        <dbReference type="Proteomes" id="UP000095468"/>
    </source>
</evidence>
<evidence type="ECO:0000256" key="2">
    <source>
        <dbReference type="ARBA" id="ARBA00023125"/>
    </source>
</evidence>
<dbReference type="InterPro" id="IPR010982">
    <property type="entry name" value="Lambda_DNA-bd_dom_sf"/>
</dbReference>
<dbReference type="GO" id="GO:0003700">
    <property type="term" value="F:DNA-binding transcription factor activity"/>
    <property type="evidence" value="ECO:0007669"/>
    <property type="project" value="TreeGrafter"/>
</dbReference>
<dbReference type="Gene3D" id="1.10.260.40">
    <property type="entry name" value="lambda repressor-like DNA-binding domains"/>
    <property type="match status" value="1"/>
</dbReference>
<reference evidence="5 6" key="1">
    <citation type="submission" date="2015-09" db="EMBL/GenBank/DDBJ databases">
        <authorList>
            <consortium name="Pathogen Informatics"/>
        </authorList>
    </citation>
    <scope>NUCLEOTIDE SEQUENCE [LARGE SCALE GENOMIC DNA]</scope>
    <source>
        <strain evidence="5 6">2789STDY5608823</strain>
    </source>
</reference>